<sequence length="395" mass="42755">MFFTTQKAVTALTAAALFTSQATAQTYTACNPTQQTCKPNPALGMKINVDFTQGKVDAFVPSGGNPEYDSQGAKFTVAKSGDAPQLKSIFYIMFGRVEFEMKAAPGAGIVSSMVLQSDDLDEIDMEWLGSDDYEVQTNYFGKGITGSYNRGQFNPAKNNQAEFIKYVIDWDPNRIVWTVGSTVVRQMKYDEAEAGQYPQSPMQIKFGAWAGGDPINPEGTVGWARGPTDFSKGPFSMYVRRISVTDYSTGKSYKYGDTSGKWETIQAEGGKVYGNPGVPELWLLMPSLPRPPVAPPRCRLVGWRMTPSGKVIPNGSTTTSTSENFAIPINQELYANVLPFSQAPTSPLLSPLPSASPPSPSAQSASSTEFLAMPDGQWSLTTMAVLANLSVLPKS</sequence>
<feature type="region of interest" description="Disordered" evidence="1">
    <location>
        <begin position="349"/>
        <end position="368"/>
    </location>
</feature>
<evidence type="ECO:0000256" key="1">
    <source>
        <dbReference type="SAM" id="MobiDB-lite"/>
    </source>
</evidence>
<accession>A0ABR1WLH8</accession>
<gene>
    <name evidence="4" type="ORF">PG996_002653</name>
</gene>
<evidence type="ECO:0000256" key="2">
    <source>
        <dbReference type="SAM" id="SignalP"/>
    </source>
</evidence>
<dbReference type="PANTHER" id="PTHR10963">
    <property type="entry name" value="GLYCOSYL HYDROLASE-RELATED"/>
    <property type="match status" value="1"/>
</dbReference>
<dbReference type="EMBL" id="JAQQWM010000001">
    <property type="protein sequence ID" value="KAK8083872.1"/>
    <property type="molecule type" value="Genomic_DNA"/>
</dbReference>
<dbReference type="Pfam" id="PF00722">
    <property type="entry name" value="Glyco_hydro_16"/>
    <property type="match status" value="1"/>
</dbReference>
<dbReference type="Gene3D" id="2.60.120.200">
    <property type="match status" value="1"/>
</dbReference>
<keyword evidence="2" id="KW-0732">Signal</keyword>
<evidence type="ECO:0000313" key="5">
    <source>
        <dbReference type="Proteomes" id="UP001446871"/>
    </source>
</evidence>
<dbReference type="PROSITE" id="PS51762">
    <property type="entry name" value="GH16_2"/>
    <property type="match status" value="1"/>
</dbReference>
<feature type="signal peptide" evidence="2">
    <location>
        <begin position="1"/>
        <end position="24"/>
    </location>
</feature>
<dbReference type="PANTHER" id="PTHR10963:SF68">
    <property type="entry name" value="GLYCOSIDASE CRH1-RELATED"/>
    <property type="match status" value="1"/>
</dbReference>
<evidence type="ECO:0000259" key="3">
    <source>
        <dbReference type="PROSITE" id="PS51762"/>
    </source>
</evidence>
<reference evidence="4 5" key="1">
    <citation type="submission" date="2023-01" db="EMBL/GenBank/DDBJ databases">
        <title>Analysis of 21 Apiospora genomes using comparative genomics revels a genus with tremendous synthesis potential of carbohydrate active enzymes and secondary metabolites.</title>
        <authorList>
            <person name="Sorensen T."/>
        </authorList>
    </citation>
    <scope>NUCLEOTIDE SEQUENCE [LARGE SCALE GENOMIC DNA]</scope>
    <source>
        <strain evidence="4 5">CBS 83171</strain>
    </source>
</reference>
<protein>
    <recommendedName>
        <fullName evidence="3">GH16 domain-containing protein</fullName>
    </recommendedName>
</protein>
<dbReference type="CDD" id="cd02183">
    <property type="entry name" value="GH16_fungal_CRH1_transglycosylase"/>
    <property type="match status" value="1"/>
</dbReference>
<dbReference type="InterPro" id="IPR050546">
    <property type="entry name" value="Glycosyl_Hydrlase_16"/>
</dbReference>
<keyword evidence="5" id="KW-1185">Reference proteome</keyword>
<organism evidence="4 5">
    <name type="scientific">Apiospora saccharicola</name>
    <dbReference type="NCBI Taxonomy" id="335842"/>
    <lineage>
        <taxon>Eukaryota</taxon>
        <taxon>Fungi</taxon>
        <taxon>Dikarya</taxon>
        <taxon>Ascomycota</taxon>
        <taxon>Pezizomycotina</taxon>
        <taxon>Sordariomycetes</taxon>
        <taxon>Xylariomycetidae</taxon>
        <taxon>Amphisphaeriales</taxon>
        <taxon>Apiosporaceae</taxon>
        <taxon>Apiospora</taxon>
    </lineage>
</organism>
<evidence type="ECO:0000313" key="4">
    <source>
        <dbReference type="EMBL" id="KAK8083872.1"/>
    </source>
</evidence>
<comment type="caution">
    <text evidence="4">The sequence shown here is derived from an EMBL/GenBank/DDBJ whole genome shotgun (WGS) entry which is preliminary data.</text>
</comment>
<name>A0ABR1WLH8_9PEZI</name>
<proteinExistence type="predicted"/>
<dbReference type="SUPFAM" id="SSF49899">
    <property type="entry name" value="Concanavalin A-like lectins/glucanases"/>
    <property type="match status" value="1"/>
</dbReference>
<dbReference type="InterPro" id="IPR000757">
    <property type="entry name" value="Beta-glucanase-like"/>
</dbReference>
<feature type="domain" description="GH16" evidence="3">
    <location>
        <begin position="33"/>
        <end position="232"/>
    </location>
</feature>
<feature type="chain" id="PRO_5047092948" description="GH16 domain-containing protein" evidence="2">
    <location>
        <begin position="25"/>
        <end position="395"/>
    </location>
</feature>
<dbReference type="Proteomes" id="UP001446871">
    <property type="component" value="Unassembled WGS sequence"/>
</dbReference>
<dbReference type="InterPro" id="IPR013320">
    <property type="entry name" value="ConA-like_dom_sf"/>
</dbReference>